<dbReference type="Proteomes" id="UP000035214">
    <property type="component" value="Unassembled WGS sequence"/>
</dbReference>
<reference evidence="2 3" key="1">
    <citation type="submission" date="2015-04" db="EMBL/GenBank/DDBJ databases">
        <title>Draft Genome Sequences of Eight Spore-Forming Food Isolates of Bacillus cereus Genome sequencing.</title>
        <authorList>
            <person name="Krawcyk A.O."/>
            <person name="de Jong A."/>
            <person name="Eijlander R.T."/>
            <person name="Berendsen E.M."/>
            <person name="Holsappel S."/>
            <person name="Wells-Bennik M."/>
            <person name="Kuipers O.P."/>
        </authorList>
    </citation>
    <scope>NUCLEOTIDE SEQUENCE [LARGE SCALE GENOMIC DNA]</scope>
    <source>
        <strain evidence="2 3">B4077</strain>
    </source>
</reference>
<dbReference type="InterPro" id="IPR009057">
    <property type="entry name" value="Homeodomain-like_sf"/>
</dbReference>
<dbReference type="InterPro" id="IPR042070">
    <property type="entry name" value="PucR_C-HTH_sf"/>
</dbReference>
<sequence length="287" mass="33739">MIQQLKTYYGEDIKINAAVLSEDYSWFLVEGNKVGIRKIRLHQKEHQLLSSILTPIHTDTFYKTEKEKSWHEALYKNNNISILSVRFLHFFTTQPIIEREEFQDALQSMFSFTTTMIWETSQAGVLILEENVPESILQAALDTLETDFFISLSFFIGRRYTQTTEFAYLYEWERKLFSVLSPYLSKKITHIEQLLPYQLMISLSKEERKKYTNQLLAHISNDKELIDSVKVFFQCNLNVSLAAKQLYLHRNTLQYRIDKFIEKTGMNIKTFEGAVAVYMAFLSLDIS</sequence>
<comment type="caution">
    <text evidence="2">The sequence shown here is derived from an EMBL/GenBank/DDBJ whole genome shotgun (WGS) entry which is preliminary data.</text>
</comment>
<proteinExistence type="predicted"/>
<gene>
    <name evidence="2" type="ORF">B4077_1461</name>
</gene>
<dbReference type="SUPFAM" id="SSF46689">
    <property type="entry name" value="Homeodomain-like"/>
    <property type="match status" value="1"/>
</dbReference>
<evidence type="ECO:0000313" key="2">
    <source>
        <dbReference type="EMBL" id="KLA29718.1"/>
    </source>
</evidence>
<dbReference type="PATRIC" id="fig|1396.428.peg.3878"/>
<dbReference type="EMBL" id="LCYI01000020">
    <property type="protein sequence ID" value="KLA29718.1"/>
    <property type="molecule type" value="Genomic_DNA"/>
</dbReference>
<dbReference type="PANTHER" id="PTHR33744:SF15">
    <property type="entry name" value="CARBOHYDRATE DIACID REGULATOR"/>
    <property type="match status" value="1"/>
</dbReference>
<dbReference type="RefSeq" id="WP_046954983.1">
    <property type="nucleotide sequence ID" value="NZ_LCYI01000020.1"/>
</dbReference>
<name>A0A0G8EZG9_BACCE</name>
<dbReference type="AlphaFoldDB" id="A0A0G8EZG9"/>
<dbReference type="Pfam" id="PF13556">
    <property type="entry name" value="HTH_30"/>
    <property type="match status" value="1"/>
</dbReference>
<dbReference type="InterPro" id="IPR051448">
    <property type="entry name" value="CdaR-like_regulators"/>
</dbReference>
<protein>
    <recommendedName>
        <fullName evidence="1">PucR C-terminal helix-turn-helix domain-containing protein</fullName>
    </recommendedName>
</protein>
<dbReference type="Gene3D" id="1.10.10.2840">
    <property type="entry name" value="PucR C-terminal helix-turn-helix domain"/>
    <property type="match status" value="1"/>
</dbReference>
<evidence type="ECO:0000259" key="1">
    <source>
        <dbReference type="Pfam" id="PF13556"/>
    </source>
</evidence>
<dbReference type="InterPro" id="IPR025736">
    <property type="entry name" value="PucR_C-HTH_dom"/>
</dbReference>
<accession>A0A0G8EZG9</accession>
<organism evidence="2 3">
    <name type="scientific">Bacillus cereus</name>
    <dbReference type="NCBI Taxonomy" id="1396"/>
    <lineage>
        <taxon>Bacteria</taxon>
        <taxon>Bacillati</taxon>
        <taxon>Bacillota</taxon>
        <taxon>Bacilli</taxon>
        <taxon>Bacillales</taxon>
        <taxon>Bacillaceae</taxon>
        <taxon>Bacillus</taxon>
        <taxon>Bacillus cereus group</taxon>
    </lineage>
</organism>
<feature type="domain" description="PucR C-terminal helix-turn-helix" evidence="1">
    <location>
        <begin position="225"/>
        <end position="281"/>
    </location>
</feature>
<evidence type="ECO:0000313" key="3">
    <source>
        <dbReference type="Proteomes" id="UP000035214"/>
    </source>
</evidence>
<dbReference type="PANTHER" id="PTHR33744">
    <property type="entry name" value="CARBOHYDRATE DIACID REGULATOR"/>
    <property type="match status" value="1"/>
</dbReference>